<evidence type="ECO:0000313" key="1">
    <source>
        <dbReference type="EMBL" id="GAA1708950.1"/>
    </source>
</evidence>
<keyword evidence="2" id="KW-1185">Reference proteome</keyword>
<dbReference type="SUPFAM" id="SSF51735">
    <property type="entry name" value="NAD(P)-binding Rossmann-fold domains"/>
    <property type="match status" value="1"/>
</dbReference>
<sequence>MQVIDARECASRLPFGALVPALAEAFTRPATVPERHQHRLDESADATLLLMPAWSDAGFVGVKWVNIFPQNTGPSVSAAYLLASAATGEHLAVIDGNELTRRRTAAVAALAADKLARADARTLVIVGAGHIGAIVAEAYAAVRDIETVLVFSRTTENAQRLVGRLAGFDAEVVTDLPAALERADIVSCATLAERPVVRGAWLRPGTHVDLIGSFRPSMRETDDEALARAQVFVDTEIALEEAGELVTALANGAISRGDIRGTLAQLCTGEVDGRRGEQDITLFKTVGTGLADLAAAALVYARE</sequence>
<name>A0ABN2IP55_9ACTN</name>
<dbReference type="PANTHER" id="PTHR13812">
    <property type="entry name" value="KETIMINE REDUCTASE MU-CRYSTALLIN"/>
    <property type="match status" value="1"/>
</dbReference>
<gene>
    <name evidence="1" type="ORF">GCM10009765_68060</name>
</gene>
<organism evidence="1 2">
    <name type="scientific">Fodinicola feengrottensis</name>
    <dbReference type="NCBI Taxonomy" id="435914"/>
    <lineage>
        <taxon>Bacteria</taxon>
        <taxon>Bacillati</taxon>
        <taxon>Actinomycetota</taxon>
        <taxon>Actinomycetes</taxon>
        <taxon>Mycobacteriales</taxon>
        <taxon>Fodinicola</taxon>
    </lineage>
</organism>
<dbReference type="Gene3D" id="3.30.1780.10">
    <property type="entry name" value="ornithine cyclodeaminase, domain 1"/>
    <property type="match status" value="1"/>
</dbReference>
<dbReference type="NCBIfam" id="NF004793">
    <property type="entry name" value="PRK06141.1"/>
    <property type="match status" value="1"/>
</dbReference>
<dbReference type="PIRSF" id="PIRSF001439">
    <property type="entry name" value="CryM"/>
    <property type="match status" value="1"/>
</dbReference>
<accession>A0ABN2IP55</accession>
<reference evidence="1 2" key="1">
    <citation type="journal article" date="2019" name="Int. J. Syst. Evol. Microbiol.">
        <title>The Global Catalogue of Microorganisms (GCM) 10K type strain sequencing project: providing services to taxonomists for standard genome sequencing and annotation.</title>
        <authorList>
            <consortium name="The Broad Institute Genomics Platform"/>
            <consortium name="The Broad Institute Genome Sequencing Center for Infectious Disease"/>
            <person name="Wu L."/>
            <person name="Ma J."/>
        </authorList>
    </citation>
    <scope>NUCLEOTIDE SEQUENCE [LARGE SCALE GENOMIC DNA]</scope>
    <source>
        <strain evidence="1 2">JCM 14718</strain>
    </source>
</reference>
<dbReference type="PANTHER" id="PTHR13812:SF19">
    <property type="entry name" value="KETIMINE REDUCTASE MU-CRYSTALLIN"/>
    <property type="match status" value="1"/>
</dbReference>
<proteinExistence type="predicted"/>
<dbReference type="EMBL" id="BAAANY010000032">
    <property type="protein sequence ID" value="GAA1708950.1"/>
    <property type="molecule type" value="Genomic_DNA"/>
</dbReference>
<dbReference type="Proteomes" id="UP001500618">
    <property type="component" value="Unassembled WGS sequence"/>
</dbReference>
<dbReference type="Pfam" id="PF02423">
    <property type="entry name" value="OCD_Mu_crystall"/>
    <property type="match status" value="1"/>
</dbReference>
<dbReference type="Gene3D" id="3.40.50.720">
    <property type="entry name" value="NAD(P)-binding Rossmann-like Domain"/>
    <property type="match status" value="1"/>
</dbReference>
<dbReference type="InterPro" id="IPR023401">
    <property type="entry name" value="ODC_N"/>
</dbReference>
<evidence type="ECO:0000313" key="2">
    <source>
        <dbReference type="Proteomes" id="UP001500618"/>
    </source>
</evidence>
<dbReference type="RefSeq" id="WP_344314274.1">
    <property type="nucleotide sequence ID" value="NZ_BAAANY010000032.1"/>
</dbReference>
<dbReference type="InterPro" id="IPR003462">
    <property type="entry name" value="ODC_Mu_crystall"/>
</dbReference>
<protein>
    <submittedName>
        <fullName evidence="1">Ornithine cyclodeaminase family protein</fullName>
    </submittedName>
</protein>
<dbReference type="InterPro" id="IPR036291">
    <property type="entry name" value="NAD(P)-bd_dom_sf"/>
</dbReference>
<comment type="caution">
    <text evidence="1">The sequence shown here is derived from an EMBL/GenBank/DDBJ whole genome shotgun (WGS) entry which is preliminary data.</text>
</comment>